<comment type="caution">
    <text evidence="2">The sequence shown here is derived from an EMBL/GenBank/DDBJ whole genome shotgun (WGS) entry which is preliminary data.</text>
</comment>
<evidence type="ECO:0000313" key="2">
    <source>
        <dbReference type="EMBL" id="KAK0477393.1"/>
    </source>
</evidence>
<gene>
    <name evidence="2" type="ORF">IW261DRAFT_1609091</name>
</gene>
<dbReference type="EMBL" id="JAUEPR010000017">
    <property type="protein sequence ID" value="KAK0477393.1"/>
    <property type="molecule type" value="Genomic_DNA"/>
</dbReference>
<dbReference type="AlphaFoldDB" id="A0AA39P4E8"/>
<accession>A0AA39P4E8</accession>
<reference evidence="2" key="1">
    <citation type="submission" date="2023-06" db="EMBL/GenBank/DDBJ databases">
        <authorList>
            <consortium name="Lawrence Berkeley National Laboratory"/>
            <person name="Ahrendt S."/>
            <person name="Sahu N."/>
            <person name="Indic B."/>
            <person name="Wong-Bajracharya J."/>
            <person name="Merenyi Z."/>
            <person name="Ke H.-M."/>
            <person name="Monk M."/>
            <person name="Kocsube S."/>
            <person name="Drula E."/>
            <person name="Lipzen A."/>
            <person name="Balint B."/>
            <person name="Henrissat B."/>
            <person name="Andreopoulos B."/>
            <person name="Martin F.M."/>
            <person name="Harder C.B."/>
            <person name="Rigling D."/>
            <person name="Ford K.L."/>
            <person name="Foster G.D."/>
            <person name="Pangilinan J."/>
            <person name="Papanicolaou A."/>
            <person name="Barry K."/>
            <person name="LaButti K."/>
            <person name="Viragh M."/>
            <person name="Koriabine M."/>
            <person name="Yan M."/>
            <person name="Riley R."/>
            <person name="Champramary S."/>
            <person name="Plett K.L."/>
            <person name="Tsai I.J."/>
            <person name="Slot J."/>
            <person name="Sipos G."/>
            <person name="Plett J."/>
            <person name="Nagy L.G."/>
            <person name="Grigoriev I.V."/>
        </authorList>
    </citation>
    <scope>NUCLEOTIDE SEQUENCE</scope>
    <source>
        <strain evidence="2">ICMP 16352</strain>
    </source>
</reference>
<sequence>MLAVIVAGIVLGFEVAFLVFLFALRQQRATCHDGANSNADDNTVLTVIVAPDPILPRTPVLPSSPPLAQTTSMDSTIESLPFIIQSPMIAPHPISILILPPATPSAQAISTFPGLSNLQRTVTQSSRSAYEAEIKRLRQEVVAQNNHITYMHEQMELTHIAITPPPSYRSRRSDNSGYFGFSLLRPLPPLPSSLT</sequence>
<keyword evidence="1" id="KW-0472">Membrane</keyword>
<keyword evidence="3" id="KW-1185">Reference proteome</keyword>
<name>A0AA39P4E8_9AGAR</name>
<protein>
    <submittedName>
        <fullName evidence="2">Uncharacterized protein</fullName>
    </submittedName>
</protein>
<keyword evidence="1" id="KW-0812">Transmembrane</keyword>
<proteinExistence type="predicted"/>
<evidence type="ECO:0000256" key="1">
    <source>
        <dbReference type="SAM" id="Phobius"/>
    </source>
</evidence>
<keyword evidence="1" id="KW-1133">Transmembrane helix</keyword>
<organism evidence="2 3">
    <name type="scientific">Armillaria novae-zelandiae</name>
    <dbReference type="NCBI Taxonomy" id="153914"/>
    <lineage>
        <taxon>Eukaryota</taxon>
        <taxon>Fungi</taxon>
        <taxon>Dikarya</taxon>
        <taxon>Basidiomycota</taxon>
        <taxon>Agaricomycotina</taxon>
        <taxon>Agaricomycetes</taxon>
        <taxon>Agaricomycetidae</taxon>
        <taxon>Agaricales</taxon>
        <taxon>Marasmiineae</taxon>
        <taxon>Physalacriaceae</taxon>
        <taxon>Armillaria</taxon>
    </lineage>
</organism>
<feature type="transmembrane region" description="Helical" evidence="1">
    <location>
        <begin position="6"/>
        <end position="24"/>
    </location>
</feature>
<evidence type="ECO:0000313" key="3">
    <source>
        <dbReference type="Proteomes" id="UP001175227"/>
    </source>
</evidence>
<dbReference type="Proteomes" id="UP001175227">
    <property type="component" value="Unassembled WGS sequence"/>
</dbReference>